<sequence>MPREVNINRREEESPEEDNFRLPRRTHGTGYRNRVIVISDSESDSDLPSPSLLLQDHKIARPASNVRSSGATDEIIEISSDSDKETTPTKPRGGKLSSSTQGHPPASAAGSMSNSVSALTSVLHSSFSLEANGDPKQTNSTHTQSDETIALNQPNETNSTDSELDETKLFDPDVSHPGILLFNPGPRKPALITHRSGTSISTPGTSDYSHDLCGDGTRSNIQSGSPSEGYPSDSYEDAEEIKDLAGSLKPKGANGNAKANSSGSGYLSRVRTDIDEGAPPETPRPRPKPKARSAALISASASTLTLSPKPTLRNQAKVLQATAIALFEELNNSVFHGKLPKDCPIEWSKKLNTTAGRAHWKRVRDANGNVTRHDTRIELSTKVVDCEERVKNTLSHEMCHLGAWIFDSEMKPPHGPAFKRWSNRIMKARPDITISVRCMCSLLLSVDNRRELRMDRLVTRMRYPTNLNGNVLPNNAGERMEGTASRLTQKSKFETAPKRTPFQDYLKTHMKDFKAANPGMQHGEAMRRLGEMFRAEKEATVDDELDQVMAGMTRLGINSHAG</sequence>
<dbReference type="EMBL" id="CAJMWW010000093">
    <property type="protein sequence ID" value="CAE6441837.1"/>
    <property type="molecule type" value="Genomic_DNA"/>
</dbReference>
<feature type="domain" description="SprT-like" evidence="2">
    <location>
        <begin position="320"/>
        <end position="460"/>
    </location>
</feature>
<feature type="region of interest" description="Disordered" evidence="1">
    <location>
        <begin position="1"/>
        <end position="114"/>
    </location>
</feature>
<dbReference type="CDD" id="cd00084">
    <property type="entry name" value="HMG-box_SF"/>
    <property type="match status" value="1"/>
</dbReference>
<protein>
    <recommendedName>
        <fullName evidence="2">SprT-like domain-containing protein</fullName>
    </recommendedName>
</protein>
<accession>A0A8H3AW07</accession>
<evidence type="ECO:0000256" key="1">
    <source>
        <dbReference type="SAM" id="MobiDB-lite"/>
    </source>
</evidence>
<comment type="caution">
    <text evidence="3">The sequence shown here is derived from an EMBL/GenBank/DDBJ whole genome shotgun (WGS) entry which is preliminary data.</text>
</comment>
<organism evidence="3 4">
    <name type="scientific">Rhizoctonia solani</name>
    <dbReference type="NCBI Taxonomy" id="456999"/>
    <lineage>
        <taxon>Eukaryota</taxon>
        <taxon>Fungi</taxon>
        <taxon>Dikarya</taxon>
        <taxon>Basidiomycota</taxon>
        <taxon>Agaricomycotina</taxon>
        <taxon>Agaricomycetes</taxon>
        <taxon>Cantharellales</taxon>
        <taxon>Ceratobasidiaceae</taxon>
        <taxon>Rhizoctonia</taxon>
    </lineage>
</organism>
<dbReference type="InterPro" id="IPR006640">
    <property type="entry name" value="SprT-like_domain"/>
</dbReference>
<dbReference type="Proteomes" id="UP000663841">
    <property type="component" value="Unassembled WGS sequence"/>
</dbReference>
<dbReference type="AlphaFoldDB" id="A0A8H3AW07"/>
<reference evidence="3" key="1">
    <citation type="submission" date="2021-01" db="EMBL/GenBank/DDBJ databases">
        <authorList>
            <person name="Kaushik A."/>
        </authorList>
    </citation>
    <scope>NUCLEOTIDE SEQUENCE</scope>
    <source>
        <strain evidence="3">AG3-T5</strain>
    </source>
</reference>
<feature type="compositionally biased region" description="Polar residues" evidence="1">
    <location>
        <begin position="195"/>
        <end position="207"/>
    </location>
</feature>
<dbReference type="InterPro" id="IPR036910">
    <property type="entry name" value="HMG_box_dom_sf"/>
</dbReference>
<feature type="compositionally biased region" description="Basic and acidic residues" evidence="1">
    <location>
        <begin position="1"/>
        <end position="12"/>
    </location>
</feature>
<gene>
    <name evidence="3" type="ORF">RDB_LOCUS95888</name>
</gene>
<evidence type="ECO:0000313" key="4">
    <source>
        <dbReference type="Proteomes" id="UP000663841"/>
    </source>
</evidence>
<dbReference type="GO" id="GO:0005634">
    <property type="term" value="C:nucleus"/>
    <property type="evidence" value="ECO:0007669"/>
    <property type="project" value="TreeGrafter"/>
</dbReference>
<dbReference type="PANTHER" id="PTHR23099:SF0">
    <property type="entry name" value="GERM CELL NUCLEAR ACIDIC PROTEIN"/>
    <property type="match status" value="1"/>
</dbReference>
<evidence type="ECO:0000313" key="3">
    <source>
        <dbReference type="EMBL" id="CAE6441837.1"/>
    </source>
</evidence>
<dbReference type="Pfam" id="PF10263">
    <property type="entry name" value="SprT-like"/>
    <property type="match status" value="1"/>
</dbReference>
<evidence type="ECO:0000259" key="2">
    <source>
        <dbReference type="SMART" id="SM00731"/>
    </source>
</evidence>
<feature type="compositionally biased region" description="Polar residues" evidence="1">
    <location>
        <begin position="129"/>
        <end position="161"/>
    </location>
</feature>
<feature type="compositionally biased region" description="Polar residues" evidence="1">
    <location>
        <begin position="217"/>
        <end position="226"/>
    </location>
</feature>
<feature type="compositionally biased region" description="Basic and acidic residues" evidence="1">
    <location>
        <begin position="165"/>
        <end position="174"/>
    </location>
</feature>
<dbReference type="SMART" id="SM00731">
    <property type="entry name" value="SprT"/>
    <property type="match status" value="1"/>
</dbReference>
<dbReference type="GO" id="GO:0006950">
    <property type="term" value="P:response to stress"/>
    <property type="evidence" value="ECO:0007669"/>
    <property type="project" value="UniProtKB-ARBA"/>
</dbReference>
<proteinExistence type="predicted"/>
<dbReference type="SUPFAM" id="SSF47095">
    <property type="entry name" value="HMG-box"/>
    <property type="match status" value="1"/>
</dbReference>
<feature type="region of interest" description="Disordered" evidence="1">
    <location>
        <begin position="129"/>
        <end position="292"/>
    </location>
</feature>
<name>A0A8H3AW07_9AGAM</name>
<dbReference type="PANTHER" id="PTHR23099">
    <property type="entry name" value="TRANSCRIPTIONAL REGULATOR"/>
    <property type="match status" value="1"/>
</dbReference>